<protein>
    <submittedName>
        <fullName evidence="10">Spermidine/putrescine ABC transporter</fullName>
    </submittedName>
</protein>
<evidence type="ECO:0000256" key="5">
    <source>
        <dbReference type="ARBA" id="ARBA00022692"/>
    </source>
</evidence>
<feature type="transmembrane region" description="Helical" evidence="8">
    <location>
        <begin position="177"/>
        <end position="198"/>
    </location>
</feature>
<dbReference type="AlphaFoldDB" id="A0A1C2E3H2"/>
<evidence type="ECO:0000256" key="8">
    <source>
        <dbReference type="RuleBase" id="RU363032"/>
    </source>
</evidence>
<dbReference type="InterPro" id="IPR051789">
    <property type="entry name" value="Bact_Polyamine_Transport"/>
</dbReference>
<evidence type="ECO:0000313" key="11">
    <source>
        <dbReference type="Proteomes" id="UP000094412"/>
    </source>
</evidence>
<reference evidence="10 11" key="1">
    <citation type="submission" date="2016-08" db="EMBL/GenBank/DDBJ databases">
        <title>Whole genome sequence of Mesorhizobium sp. strain UASWS1009 isolated from industrial sewage.</title>
        <authorList>
            <person name="Crovadore J."/>
            <person name="Calmin G."/>
            <person name="Chablais R."/>
            <person name="Cochard B."/>
            <person name="Lefort F."/>
        </authorList>
    </citation>
    <scope>NUCLEOTIDE SEQUENCE [LARGE SCALE GENOMIC DNA]</scope>
    <source>
        <strain evidence="10 11">UASWS1009</strain>
    </source>
</reference>
<keyword evidence="6 8" id="KW-1133">Transmembrane helix</keyword>
<dbReference type="PANTHER" id="PTHR43848">
    <property type="entry name" value="PUTRESCINE TRANSPORT SYSTEM PERMEASE PROTEIN POTI"/>
    <property type="match status" value="1"/>
</dbReference>
<evidence type="ECO:0000259" key="9">
    <source>
        <dbReference type="PROSITE" id="PS50928"/>
    </source>
</evidence>
<keyword evidence="5 8" id="KW-0812">Transmembrane</keyword>
<evidence type="ECO:0000256" key="1">
    <source>
        <dbReference type="ARBA" id="ARBA00004651"/>
    </source>
</evidence>
<feature type="transmembrane region" description="Helical" evidence="8">
    <location>
        <begin position="66"/>
        <end position="86"/>
    </location>
</feature>
<dbReference type="GO" id="GO:0005886">
    <property type="term" value="C:plasma membrane"/>
    <property type="evidence" value="ECO:0007669"/>
    <property type="project" value="UniProtKB-SubCell"/>
</dbReference>
<keyword evidence="3 8" id="KW-0813">Transport</keyword>
<dbReference type="CDD" id="cd06261">
    <property type="entry name" value="TM_PBP2"/>
    <property type="match status" value="1"/>
</dbReference>
<comment type="subcellular location">
    <subcellularLocation>
        <location evidence="1 8">Cell membrane</location>
        <topology evidence="1 8">Multi-pass membrane protein</topology>
    </subcellularLocation>
</comment>
<feature type="transmembrane region" description="Helical" evidence="8">
    <location>
        <begin position="98"/>
        <end position="121"/>
    </location>
</feature>
<evidence type="ECO:0000313" key="10">
    <source>
        <dbReference type="EMBL" id="OCX21554.1"/>
    </source>
</evidence>
<proteinExistence type="inferred from homology"/>
<dbReference type="OrthoDB" id="9808399at2"/>
<dbReference type="GO" id="GO:0055085">
    <property type="term" value="P:transmembrane transport"/>
    <property type="evidence" value="ECO:0007669"/>
    <property type="project" value="InterPro"/>
</dbReference>
<evidence type="ECO:0000256" key="2">
    <source>
        <dbReference type="ARBA" id="ARBA00007069"/>
    </source>
</evidence>
<feature type="transmembrane region" description="Helical" evidence="8">
    <location>
        <begin position="133"/>
        <end position="153"/>
    </location>
</feature>
<keyword evidence="7 8" id="KW-0472">Membrane</keyword>
<evidence type="ECO:0000256" key="6">
    <source>
        <dbReference type="ARBA" id="ARBA00022989"/>
    </source>
</evidence>
<sequence length="272" mass="29645">MANVLKPTWLGLYAFCFLIFLYGPVLLLPLFSFNDSIYITFPLKGFTFDWYRQMAQNQQMIEALKASLKVATSVSLICTCLGFIAAKAVTQFTLPGRALVVGFLMLPLVIPSLVLALALLVVVRKLLGLDLSLVTVAAGHVMLCVPFSMLILISRLEGFDRSLEEAAYDLGDSTFKVLYRVTLPLVWPAIVSSLLLCFTASFDEYLLAAFLSGSEGTLPVFIFSQLRFPQNLPGVLALGSCILLGSVFLVTLAEVVRRRGVPESTSAGTLVS</sequence>
<feature type="transmembrane region" description="Helical" evidence="8">
    <location>
        <begin position="235"/>
        <end position="256"/>
    </location>
</feature>
<dbReference type="Gene3D" id="1.10.3720.10">
    <property type="entry name" value="MetI-like"/>
    <property type="match status" value="1"/>
</dbReference>
<dbReference type="InterPro" id="IPR035906">
    <property type="entry name" value="MetI-like_sf"/>
</dbReference>
<dbReference type="STRING" id="1566387.QV13_07845"/>
<keyword evidence="4" id="KW-1003">Cell membrane</keyword>
<dbReference type="Pfam" id="PF00528">
    <property type="entry name" value="BPD_transp_1"/>
    <property type="match status" value="1"/>
</dbReference>
<keyword evidence="11" id="KW-1185">Reference proteome</keyword>
<dbReference type="InterPro" id="IPR000515">
    <property type="entry name" value="MetI-like"/>
</dbReference>
<evidence type="ECO:0000256" key="4">
    <source>
        <dbReference type="ARBA" id="ARBA00022475"/>
    </source>
</evidence>
<name>A0A1C2E3H2_9HYPH</name>
<comment type="similarity">
    <text evidence="2">Belongs to the binding-protein-dependent transport system permease family. CysTW subfamily.</text>
</comment>
<comment type="caution">
    <text evidence="10">The sequence shown here is derived from an EMBL/GenBank/DDBJ whole genome shotgun (WGS) entry which is preliminary data.</text>
</comment>
<dbReference type="Proteomes" id="UP000094412">
    <property type="component" value="Unassembled WGS sequence"/>
</dbReference>
<feature type="transmembrane region" description="Helical" evidence="8">
    <location>
        <begin position="12"/>
        <end position="31"/>
    </location>
</feature>
<dbReference type="PANTHER" id="PTHR43848:SF2">
    <property type="entry name" value="PUTRESCINE TRANSPORT SYSTEM PERMEASE PROTEIN POTI"/>
    <property type="match status" value="1"/>
</dbReference>
<feature type="domain" description="ABC transmembrane type-1" evidence="9">
    <location>
        <begin position="64"/>
        <end position="254"/>
    </location>
</feature>
<gene>
    <name evidence="10" type="ORF">QV13_07845</name>
</gene>
<evidence type="ECO:0000256" key="7">
    <source>
        <dbReference type="ARBA" id="ARBA00023136"/>
    </source>
</evidence>
<dbReference type="PROSITE" id="PS50928">
    <property type="entry name" value="ABC_TM1"/>
    <property type="match status" value="1"/>
</dbReference>
<dbReference type="SUPFAM" id="SSF161098">
    <property type="entry name" value="MetI-like"/>
    <property type="match status" value="1"/>
</dbReference>
<dbReference type="EMBL" id="MDEO01000028">
    <property type="protein sequence ID" value="OCX21554.1"/>
    <property type="molecule type" value="Genomic_DNA"/>
</dbReference>
<accession>A0A1C2E3H2</accession>
<evidence type="ECO:0000256" key="3">
    <source>
        <dbReference type="ARBA" id="ARBA00022448"/>
    </source>
</evidence>
<organism evidence="10 11">
    <name type="scientific">Mesorhizobium hungaricum</name>
    <dbReference type="NCBI Taxonomy" id="1566387"/>
    <lineage>
        <taxon>Bacteria</taxon>
        <taxon>Pseudomonadati</taxon>
        <taxon>Pseudomonadota</taxon>
        <taxon>Alphaproteobacteria</taxon>
        <taxon>Hyphomicrobiales</taxon>
        <taxon>Phyllobacteriaceae</taxon>
        <taxon>Mesorhizobium</taxon>
    </lineage>
</organism>